<accession>A0A2M7IJG9</accession>
<dbReference type="GO" id="GO:0030246">
    <property type="term" value="F:carbohydrate binding"/>
    <property type="evidence" value="ECO:0007669"/>
    <property type="project" value="InterPro"/>
</dbReference>
<dbReference type="AlphaFoldDB" id="A0A2M7IJG9"/>
<reference evidence="3" key="1">
    <citation type="submission" date="2017-09" db="EMBL/GenBank/DDBJ databases">
        <title>Depth-based differentiation of microbial function through sediment-hosted aquifers and enrichment of novel symbionts in the deep terrestrial subsurface.</title>
        <authorList>
            <person name="Probst A.J."/>
            <person name="Ladd B."/>
            <person name="Jarett J.K."/>
            <person name="Geller-Mcgrath D.E."/>
            <person name="Sieber C.M.K."/>
            <person name="Emerson J.B."/>
            <person name="Anantharaman K."/>
            <person name="Thomas B.C."/>
            <person name="Malmstrom R."/>
            <person name="Stieglmeier M."/>
            <person name="Klingl A."/>
            <person name="Woyke T."/>
            <person name="Ryan C.M."/>
            <person name="Banfield J.F."/>
        </authorList>
    </citation>
    <scope>NUCLEOTIDE SEQUENCE [LARGE SCALE GENOMIC DNA]</scope>
</reference>
<dbReference type="Gene3D" id="2.60.40.680">
    <property type="match status" value="1"/>
</dbReference>
<dbReference type="CDD" id="cd08547">
    <property type="entry name" value="Type_II_cohesin"/>
    <property type="match status" value="1"/>
</dbReference>
<evidence type="ECO:0008006" key="4">
    <source>
        <dbReference type="Google" id="ProtNLM"/>
    </source>
</evidence>
<comment type="caution">
    <text evidence="2">The sequence shown here is derived from an EMBL/GenBank/DDBJ whole genome shotgun (WGS) entry which is preliminary data.</text>
</comment>
<evidence type="ECO:0000313" key="3">
    <source>
        <dbReference type="Proteomes" id="UP000229561"/>
    </source>
</evidence>
<keyword evidence="1" id="KW-0472">Membrane</keyword>
<gene>
    <name evidence="2" type="ORF">CO001_00200</name>
</gene>
<evidence type="ECO:0000313" key="2">
    <source>
        <dbReference type="EMBL" id="PIW76642.1"/>
    </source>
</evidence>
<dbReference type="InterPro" id="IPR008965">
    <property type="entry name" value="CBM2/CBM3_carb-bd_dom_sf"/>
</dbReference>
<protein>
    <recommendedName>
        <fullName evidence="4">Cohesin domain-containing protein</fullName>
    </recommendedName>
</protein>
<name>A0A2M7IJG9_9BACT</name>
<keyword evidence="1" id="KW-0812">Transmembrane</keyword>
<organism evidence="2 3">
    <name type="scientific">Candidatus Portnoybacteria bacterium CG_4_8_14_3_um_filter_40_10</name>
    <dbReference type="NCBI Taxonomy" id="1974801"/>
    <lineage>
        <taxon>Bacteria</taxon>
        <taxon>Candidatus Portnoyibacteriota</taxon>
    </lineage>
</organism>
<sequence>MEGKIAAKLTQNFTLNRRKMLFSAGLAFFLFSVSFALGATAQAASLYFSPSAGSYQVGKTFSVSVYVESPGQAMNAASGVISFPQDKLEITSLAKTGSIISLWVQEPSFSNSVGTINFEGIVLNPGFSGSNGKIITLNFKAKSAGNALLRFASGSVLANDGQGTNILSSLGSASFSLEVPVTGPAAPQATTPSETAGAPPSLQIYSSTHPDPNNWYAASTAKFNWDLPPGTTAVRLLVNDIPQAIPTVNYVPPISSKEIADLADGIWYLHIRLKNAQGWGAISHFRFQIDTEPPEPFLIKFVDGNETDNPRPTVLFETTDSLSGIEYYKVKIGEGDFFPISTETVRHNPYTLPPQAPGKHTIIVQAFDWAGNYITGIDEFIIKSIDAPTFTDYPSQLRSGEVLTIKGTTYPNSWVVVWLQREKDEPKSQTVKSDENGNFTFIAQEKLKDGIYKIWAEVINQQNAKSIASQIITVLVKQSTLLKIGSLAITYLTIIISLIALAVLLAFLIWYSWHRFSKLRKKLRKEVFEAQEASKNAFSLLKRDVAQQIKLLEKTKNKRPLTSEEEKVTKELKKDLEEAEEYVKKEIKDIEKGLK</sequence>
<proteinExistence type="predicted"/>
<evidence type="ECO:0000256" key="1">
    <source>
        <dbReference type="SAM" id="Phobius"/>
    </source>
</evidence>
<feature type="transmembrane region" description="Helical" evidence="1">
    <location>
        <begin position="488"/>
        <end position="513"/>
    </location>
</feature>
<dbReference type="SUPFAM" id="SSF49384">
    <property type="entry name" value="Carbohydrate-binding domain"/>
    <property type="match status" value="1"/>
</dbReference>
<dbReference type="Proteomes" id="UP000229561">
    <property type="component" value="Unassembled WGS sequence"/>
</dbReference>
<dbReference type="EMBL" id="PFGY01000009">
    <property type="protein sequence ID" value="PIW76642.1"/>
    <property type="molecule type" value="Genomic_DNA"/>
</dbReference>
<keyword evidence="1" id="KW-1133">Transmembrane helix</keyword>